<organism evidence="2">
    <name type="scientific">Spodoptera frugiperda</name>
    <name type="common">Fall armyworm</name>
    <dbReference type="NCBI Taxonomy" id="7108"/>
    <lineage>
        <taxon>Eukaryota</taxon>
        <taxon>Metazoa</taxon>
        <taxon>Ecdysozoa</taxon>
        <taxon>Arthropoda</taxon>
        <taxon>Hexapoda</taxon>
        <taxon>Insecta</taxon>
        <taxon>Pterygota</taxon>
        <taxon>Neoptera</taxon>
        <taxon>Endopterygota</taxon>
        <taxon>Lepidoptera</taxon>
        <taxon>Glossata</taxon>
        <taxon>Ditrysia</taxon>
        <taxon>Noctuoidea</taxon>
        <taxon>Noctuidae</taxon>
        <taxon>Amphipyrinae</taxon>
        <taxon>Spodoptera</taxon>
    </lineage>
</organism>
<reference evidence="2" key="1">
    <citation type="submission" date="2016-07" db="EMBL/GenBank/DDBJ databases">
        <authorList>
            <person name="Bretaudeau A."/>
        </authorList>
    </citation>
    <scope>NUCLEOTIDE SEQUENCE</scope>
    <source>
        <strain evidence="2">Rice</strain>
        <tissue evidence="2">Whole body</tissue>
    </source>
</reference>
<evidence type="ECO:0000313" key="2">
    <source>
        <dbReference type="EMBL" id="SOQ46356.1"/>
    </source>
</evidence>
<protein>
    <submittedName>
        <fullName evidence="2">SFRICE_039282</fullName>
    </submittedName>
</protein>
<sequence length="100" mass="11367">MLSVWADLRYYSGAKDIDRLPGEPDLGAVSNTVIRLLLPRGFTRFARLLLLYNISIDFDNFYTNIPLLHYLTNEGIYCLGTVQKNRLGKSCKLPEKNGKS</sequence>
<dbReference type="InterPro" id="IPR029526">
    <property type="entry name" value="PGBD"/>
</dbReference>
<dbReference type="AlphaFoldDB" id="A0A2H1W0A0"/>
<name>A0A2H1W0A0_SPOFR</name>
<dbReference type="EMBL" id="ODYU01005468">
    <property type="protein sequence ID" value="SOQ46356.1"/>
    <property type="molecule type" value="Genomic_DNA"/>
</dbReference>
<gene>
    <name evidence="2" type="ORF">SFRICE_039282</name>
</gene>
<feature type="domain" description="PiggyBac transposable element-derived protein" evidence="1">
    <location>
        <begin position="54"/>
        <end position="90"/>
    </location>
</feature>
<accession>A0A2H1W0A0</accession>
<dbReference type="Pfam" id="PF13843">
    <property type="entry name" value="DDE_Tnp_1_7"/>
    <property type="match status" value="1"/>
</dbReference>
<proteinExistence type="predicted"/>
<evidence type="ECO:0000259" key="1">
    <source>
        <dbReference type="Pfam" id="PF13843"/>
    </source>
</evidence>